<organism evidence="1 2">
    <name type="scientific">Coprobacter tertius</name>
    <dbReference type="NCBI Taxonomy" id="2944915"/>
    <lineage>
        <taxon>Bacteria</taxon>
        <taxon>Pseudomonadati</taxon>
        <taxon>Bacteroidota</taxon>
        <taxon>Bacteroidia</taxon>
        <taxon>Bacteroidales</taxon>
        <taxon>Barnesiellaceae</taxon>
        <taxon>Coprobacter</taxon>
    </lineage>
</organism>
<reference evidence="1 2" key="1">
    <citation type="submission" date="2022-07" db="EMBL/GenBank/DDBJ databases">
        <title>Fecal culturing of patients with breast cancer.</title>
        <authorList>
            <person name="Teng N.M.Y."/>
            <person name="Kiu R."/>
            <person name="Evans R."/>
            <person name="Baker D.J."/>
            <person name="Zenner C."/>
            <person name="Robinson S.D."/>
            <person name="Hall L.J."/>
        </authorList>
    </citation>
    <scope>NUCLEOTIDE SEQUENCE [LARGE SCALE GENOMIC DNA]</scope>
    <source>
        <strain evidence="1 2">LH1063</strain>
    </source>
</reference>
<dbReference type="EMBL" id="JANDHW010000007">
    <property type="protein sequence ID" value="MCP9612194.1"/>
    <property type="molecule type" value="Genomic_DNA"/>
</dbReference>
<proteinExistence type="predicted"/>
<dbReference type="RefSeq" id="WP_255027456.1">
    <property type="nucleotide sequence ID" value="NZ_JANDHW010000007.1"/>
</dbReference>
<evidence type="ECO:0000313" key="2">
    <source>
        <dbReference type="Proteomes" id="UP001205603"/>
    </source>
</evidence>
<comment type="caution">
    <text evidence="1">The sequence shown here is derived from an EMBL/GenBank/DDBJ whole genome shotgun (WGS) entry which is preliminary data.</text>
</comment>
<gene>
    <name evidence="1" type="ORF">NMU02_08830</name>
</gene>
<evidence type="ECO:0000313" key="1">
    <source>
        <dbReference type="EMBL" id="MCP9612194.1"/>
    </source>
</evidence>
<keyword evidence="2" id="KW-1185">Reference proteome</keyword>
<sequence>MKYFIVFFFSASVIFCDSSAAQTGITKYKIEDKSLNTAAQKWMETALWLSRRMKKTVENEEVPNLFTTNPELLQYIDSIAKVCRRDSSLQSVIIVRIPDSKKLLELHSSIKISEKTWDLVKDRFTISALISSMNSQEGYLQLAASEMLAVSHTYIKPPEWNSNLLFLLNYGSEFDSAVAFWQSGENTITGEAKFFSNQQTKDFIQVMKHLFGSELVWKKWDKEELKEL</sequence>
<accession>A0ABT1MII2</accession>
<protein>
    <submittedName>
        <fullName evidence="1">Uncharacterized protein</fullName>
    </submittedName>
</protein>
<dbReference type="Proteomes" id="UP001205603">
    <property type="component" value="Unassembled WGS sequence"/>
</dbReference>
<name>A0ABT1MII2_9BACT</name>